<dbReference type="InterPro" id="IPR036388">
    <property type="entry name" value="WH-like_DNA-bd_sf"/>
</dbReference>
<accession>A0A3B0RTG9</accession>
<dbReference type="Gene3D" id="1.10.10.10">
    <property type="entry name" value="Winged helix-like DNA-binding domain superfamily/Winged helix DNA-binding domain"/>
    <property type="match status" value="1"/>
</dbReference>
<feature type="domain" description="WYL" evidence="2">
    <location>
        <begin position="140"/>
        <end position="203"/>
    </location>
</feature>
<dbReference type="InterPro" id="IPR026881">
    <property type="entry name" value="WYL_dom"/>
</dbReference>
<dbReference type="Pfam" id="PF13280">
    <property type="entry name" value="WYL"/>
    <property type="match status" value="1"/>
</dbReference>
<dbReference type="EMBL" id="UOEE01000130">
    <property type="protein sequence ID" value="VAV91678.1"/>
    <property type="molecule type" value="Genomic_DNA"/>
</dbReference>
<dbReference type="PANTHER" id="PTHR34580">
    <property type="match status" value="1"/>
</dbReference>
<evidence type="ECO:0000313" key="3">
    <source>
        <dbReference type="EMBL" id="VAV91678.1"/>
    </source>
</evidence>
<gene>
    <name evidence="3" type="ORF">MNBD_ALPHA06-1796</name>
</gene>
<organism evidence="3">
    <name type="scientific">hydrothermal vent metagenome</name>
    <dbReference type="NCBI Taxonomy" id="652676"/>
    <lineage>
        <taxon>unclassified sequences</taxon>
        <taxon>metagenomes</taxon>
        <taxon>ecological metagenomes</taxon>
    </lineage>
</organism>
<evidence type="ECO:0000259" key="2">
    <source>
        <dbReference type="Pfam" id="PF13280"/>
    </source>
</evidence>
<sequence>MRRADRLLQIIQIFRRRNRITTARDLAEELEVSVRTIYRDMVTLMASGVPITGEARIGYVLEKGYDLPPLMLTIEEIEALVLGARLVGAFSQDDQQMLLATGNALAKIEAVLPEERREQMNLINLVTGVPELRSSGCVDLAILRRIIRTGYKVQISYCDGEGALSNRVIWPLGISYFGMTRMIIAWCESRQAIRNFRLDRIETFIKLETRAPHTRQKLYRDYIAIEKQKGIRAVG</sequence>
<dbReference type="Pfam" id="PF08279">
    <property type="entry name" value="HTH_11"/>
    <property type="match status" value="1"/>
</dbReference>
<dbReference type="InterPro" id="IPR036390">
    <property type="entry name" value="WH_DNA-bd_sf"/>
</dbReference>
<dbReference type="SUPFAM" id="SSF46785">
    <property type="entry name" value="Winged helix' DNA-binding domain"/>
    <property type="match status" value="1"/>
</dbReference>
<dbReference type="PANTHER" id="PTHR34580:SF3">
    <property type="entry name" value="PROTEIN PAFB"/>
    <property type="match status" value="1"/>
</dbReference>
<protein>
    <submittedName>
        <fullName evidence="3">Transcriptional regulator, DeoR family</fullName>
    </submittedName>
</protein>
<dbReference type="AlphaFoldDB" id="A0A3B0RTG9"/>
<feature type="domain" description="Helix-turn-helix type 11" evidence="1">
    <location>
        <begin position="6"/>
        <end position="59"/>
    </location>
</feature>
<proteinExistence type="predicted"/>
<evidence type="ECO:0000259" key="1">
    <source>
        <dbReference type="Pfam" id="PF08279"/>
    </source>
</evidence>
<dbReference type="InterPro" id="IPR013196">
    <property type="entry name" value="HTH_11"/>
</dbReference>
<name>A0A3B0RTG9_9ZZZZ</name>
<dbReference type="PROSITE" id="PS52050">
    <property type="entry name" value="WYL"/>
    <property type="match status" value="1"/>
</dbReference>
<reference evidence="3" key="1">
    <citation type="submission" date="2018-06" db="EMBL/GenBank/DDBJ databases">
        <authorList>
            <person name="Zhirakovskaya E."/>
        </authorList>
    </citation>
    <scope>NUCLEOTIDE SEQUENCE</scope>
</reference>
<dbReference type="InterPro" id="IPR051534">
    <property type="entry name" value="CBASS_pafABC_assoc_protein"/>
</dbReference>